<accession>Q10YV8</accession>
<dbReference type="AlphaFoldDB" id="Q10YV8"/>
<evidence type="ECO:0000313" key="2">
    <source>
        <dbReference type="EMBL" id="ABG52566.1"/>
    </source>
</evidence>
<dbReference type="OrthoDB" id="6286374at2"/>
<dbReference type="EMBL" id="CP000393">
    <property type="protein sequence ID" value="ABG52566.1"/>
    <property type="molecule type" value="Genomic_DNA"/>
</dbReference>
<reference evidence="2" key="1">
    <citation type="submission" date="2006-06" db="EMBL/GenBank/DDBJ databases">
        <title>Complete sequence of Trichodesmium erythraeum IMS101.</title>
        <authorList>
            <consortium name="US DOE Joint Genome Institute"/>
            <person name="Copeland A."/>
            <person name="Lucas S."/>
            <person name="Lapidus A."/>
            <person name="Barry K."/>
            <person name="Detter J.C."/>
            <person name="Glavina del Rio T."/>
            <person name="Hammon N."/>
            <person name="Israni S."/>
            <person name="Dalin E."/>
            <person name="Tice H."/>
            <person name="Pitluck S."/>
            <person name="Kiss H."/>
            <person name="Munk A.C."/>
            <person name="Brettin T."/>
            <person name="Bruce D."/>
            <person name="Han C."/>
            <person name="Tapia R."/>
            <person name="Gilna P."/>
            <person name="Schmutz J."/>
            <person name="Larimer F."/>
            <person name="Land M."/>
            <person name="Hauser L."/>
            <person name="Kyrpides N."/>
            <person name="Kim E."/>
            <person name="Richardson P."/>
        </authorList>
    </citation>
    <scope>NUCLEOTIDE SEQUENCE [LARGE SCALE GENOMIC DNA]</scope>
    <source>
        <strain evidence="2">IMS101</strain>
    </source>
</reference>
<evidence type="ECO:0000256" key="1">
    <source>
        <dbReference type="SAM" id="Phobius"/>
    </source>
</evidence>
<dbReference type="STRING" id="203124.Tery_3476"/>
<keyword evidence="1" id="KW-1133">Transmembrane helix</keyword>
<sequence length="491" mass="56360">MNLPVILDIVIGLIFVYLTFSLLASEIQSILTTILQWRAVHLKQSIEELISGQTYIDNDNLESDLHIKKVQQLTNSIYKNPLIKDLNYSGGKIGLERIFRKFTNRISDLISGLTRVKKNFDGETTAPSQIPSNTFAASLIDTLKIPDLIKTISNYQLEDFINKKLIQINSILNDLDLKDATKNEMKANLNHLYQELNVIYNKYKKNDLANINLTLDRILNRLNLFIKKSLQDLPQITHCKFEEKMILVKQVLTNPQEREVLVSEIEPSFSNLLEFWRRWTEMAKVSQVDLQSRKGKIYKKVEETLEQLPESLQNSLYILAQQATTKITTTGDTLNQFQKEVEQWFDNGMERAANVYKRNARGVAFLLGITIAIATNLDTLNLIDHLSKDSLMRATINYYSQELINNSSNSDEMDIENIQNQVNVALDDVKLPIGWGNDVLTDQAVENQSSDYLKWLKRLLGWIISGIAISMGADFWFNLLKKIIEVKNVKK</sequence>
<keyword evidence="1" id="KW-0472">Membrane</keyword>
<dbReference type="KEGG" id="ter:Tery_3476"/>
<dbReference type="RefSeq" id="WP_011612908.1">
    <property type="nucleotide sequence ID" value="NC_008312.1"/>
</dbReference>
<protein>
    <submittedName>
        <fullName evidence="2">Uncharacterized protein</fullName>
    </submittedName>
</protein>
<proteinExistence type="predicted"/>
<feature type="transmembrane region" description="Helical" evidence="1">
    <location>
        <begin position="363"/>
        <end position="383"/>
    </location>
</feature>
<keyword evidence="1" id="KW-0812">Transmembrane</keyword>
<gene>
    <name evidence="2" type="ordered locus">Tery_3476</name>
</gene>
<dbReference type="eggNOG" id="ENOG502ZAQR">
    <property type="taxonomic scope" value="Bacteria"/>
</dbReference>
<feature type="transmembrane region" description="Helical" evidence="1">
    <location>
        <begin position="459"/>
        <end position="480"/>
    </location>
</feature>
<feature type="transmembrane region" description="Helical" evidence="1">
    <location>
        <begin position="6"/>
        <end position="24"/>
    </location>
</feature>
<name>Q10YV8_TRIEI</name>
<dbReference type="HOGENOM" id="CLU_037944_1_0_3"/>
<organism evidence="2">
    <name type="scientific">Trichodesmium erythraeum (strain IMS101)</name>
    <dbReference type="NCBI Taxonomy" id="203124"/>
    <lineage>
        <taxon>Bacteria</taxon>
        <taxon>Bacillati</taxon>
        <taxon>Cyanobacteriota</taxon>
        <taxon>Cyanophyceae</taxon>
        <taxon>Oscillatoriophycideae</taxon>
        <taxon>Oscillatoriales</taxon>
        <taxon>Microcoleaceae</taxon>
        <taxon>Trichodesmium</taxon>
    </lineage>
</organism>